<gene>
    <name evidence="2" type="ORF">H7F51_11230</name>
</gene>
<feature type="chain" id="PRO_5031373477" evidence="1">
    <location>
        <begin position="21"/>
        <end position="204"/>
    </location>
</feature>
<organism evidence="2 3">
    <name type="scientific">Novosphingobium flavum</name>
    <dbReference type="NCBI Taxonomy" id="1778672"/>
    <lineage>
        <taxon>Bacteria</taxon>
        <taxon>Pseudomonadati</taxon>
        <taxon>Pseudomonadota</taxon>
        <taxon>Alphaproteobacteria</taxon>
        <taxon>Sphingomonadales</taxon>
        <taxon>Sphingomonadaceae</taxon>
        <taxon>Novosphingobium</taxon>
    </lineage>
</organism>
<feature type="signal peptide" evidence="1">
    <location>
        <begin position="1"/>
        <end position="20"/>
    </location>
</feature>
<comment type="caution">
    <text evidence="2">The sequence shown here is derived from an EMBL/GenBank/DDBJ whole genome shotgun (WGS) entry which is preliminary data.</text>
</comment>
<protein>
    <submittedName>
        <fullName evidence="2">Uncharacterized protein</fullName>
    </submittedName>
</protein>
<evidence type="ECO:0000313" key="3">
    <source>
        <dbReference type="Proteomes" id="UP000566813"/>
    </source>
</evidence>
<dbReference type="Proteomes" id="UP000566813">
    <property type="component" value="Unassembled WGS sequence"/>
</dbReference>
<dbReference type="EMBL" id="JACLAW010000008">
    <property type="protein sequence ID" value="MBC2666089.1"/>
    <property type="molecule type" value="Genomic_DNA"/>
</dbReference>
<evidence type="ECO:0000256" key="1">
    <source>
        <dbReference type="SAM" id="SignalP"/>
    </source>
</evidence>
<keyword evidence="3" id="KW-1185">Reference proteome</keyword>
<dbReference type="AlphaFoldDB" id="A0A7X1KLZ0"/>
<name>A0A7X1KLZ0_9SPHN</name>
<dbReference type="RefSeq" id="WP_185664397.1">
    <property type="nucleotide sequence ID" value="NZ_JACLAW010000008.1"/>
</dbReference>
<proteinExistence type="predicted"/>
<sequence>MIRWSCAVAAAALLTMPAAAERPLPAGLARLAPADFTMRTTVHDDPLDSAIVFSTAWAHRRGQAMDGAFADDVHLRAKVDRVTGQVTWQVWHDLINFRHKARIAAVDYAAGGNVRTAQAVQVEQWQDACQMADVNAPCFVHQRVVFDLPESVVREIAASWQSGSRSAWPLRFAVDGGDAIRGGLAPAEAAGLLSAVANWRKGGV</sequence>
<reference evidence="2 3" key="1">
    <citation type="submission" date="2020-08" db="EMBL/GenBank/DDBJ databases">
        <title>The genome sequence of type strain Novosphingobium flavum NBRC 111647.</title>
        <authorList>
            <person name="Liu Y."/>
        </authorList>
    </citation>
    <scope>NUCLEOTIDE SEQUENCE [LARGE SCALE GENOMIC DNA]</scope>
    <source>
        <strain evidence="2 3">NBRC 111647</strain>
    </source>
</reference>
<evidence type="ECO:0000313" key="2">
    <source>
        <dbReference type="EMBL" id="MBC2666089.1"/>
    </source>
</evidence>
<keyword evidence="1" id="KW-0732">Signal</keyword>
<accession>A0A7X1KLZ0</accession>